<accession>A0A843XT97</accession>
<feature type="non-terminal residue" evidence="2">
    <location>
        <position position="1"/>
    </location>
</feature>
<keyword evidence="1" id="KW-0812">Transmembrane</keyword>
<keyword evidence="1" id="KW-1133">Transmembrane helix</keyword>
<comment type="caution">
    <text evidence="2">The sequence shown here is derived from an EMBL/GenBank/DDBJ whole genome shotgun (WGS) entry which is preliminary data.</text>
</comment>
<dbReference type="EMBL" id="NMUH01012561">
    <property type="protein sequence ID" value="MQM22281.1"/>
    <property type="molecule type" value="Genomic_DNA"/>
</dbReference>
<dbReference type="Proteomes" id="UP000652761">
    <property type="component" value="Unassembled WGS sequence"/>
</dbReference>
<dbReference type="AlphaFoldDB" id="A0A843XT97"/>
<evidence type="ECO:0000313" key="2">
    <source>
        <dbReference type="EMBL" id="MQM22281.1"/>
    </source>
</evidence>
<feature type="transmembrane region" description="Helical" evidence="1">
    <location>
        <begin position="127"/>
        <end position="151"/>
    </location>
</feature>
<feature type="transmembrane region" description="Helical" evidence="1">
    <location>
        <begin position="101"/>
        <end position="121"/>
    </location>
</feature>
<organism evidence="2 3">
    <name type="scientific">Colocasia esculenta</name>
    <name type="common">Wild taro</name>
    <name type="synonym">Arum esculentum</name>
    <dbReference type="NCBI Taxonomy" id="4460"/>
    <lineage>
        <taxon>Eukaryota</taxon>
        <taxon>Viridiplantae</taxon>
        <taxon>Streptophyta</taxon>
        <taxon>Embryophyta</taxon>
        <taxon>Tracheophyta</taxon>
        <taxon>Spermatophyta</taxon>
        <taxon>Magnoliopsida</taxon>
        <taxon>Liliopsida</taxon>
        <taxon>Araceae</taxon>
        <taxon>Aroideae</taxon>
        <taxon>Colocasieae</taxon>
        <taxon>Colocasia</taxon>
    </lineage>
</organism>
<keyword evidence="3" id="KW-1185">Reference proteome</keyword>
<feature type="transmembrane region" description="Helical" evidence="1">
    <location>
        <begin position="195"/>
        <end position="215"/>
    </location>
</feature>
<feature type="transmembrane region" description="Helical" evidence="1">
    <location>
        <begin position="163"/>
        <end position="189"/>
    </location>
</feature>
<name>A0A843XT97_COLES</name>
<evidence type="ECO:0000313" key="3">
    <source>
        <dbReference type="Proteomes" id="UP000652761"/>
    </source>
</evidence>
<keyword evidence="1" id="KW-0472">Membrane</keyword>
<proteinExistence type="predicted"/>
<gene>
    <name evidence="2" type="ORF">Taro_055330</name>
</gene>
<protein>
    <submittedName>
        <fullName evidence="2">Uncharacterized protein</fullName>
    </submittedName>
</protein>
<sequence length="248" mass="28462">LLQHDQEGRGERGWGSHSGGLLELDRWLAPANALSRRGEGEQQLQRRGRPPVPQVVLNEAGPQMPEDPDPLAALPLGTRPRRLPLCQARERLTFVQCGLPVYIRFAQICFWILLSLCFFFLQRFMCYLENLLCVLFIVWSNRLFFDVWFIYYGVQLNVENLNFNLYLSMAVNRLMEIPAVILGSVLLSFMGHRTLFSSSAALAGAACLLCIPFAGRRKGSKGSYWQRRWWGSWRRPRPSTCYTCTAWS</sequence>
<reference evidence="2" key="1">
    <citation type="submission" date="2017-07" db="EMBL/GenBank/DDBJ databases">
        <title>Taro Niue Genome Assembly and Annotation.</title>
        <authorList>
            <person name="Atibalentja N."/>
            <person name="Keating K."/>
            <person name="Fields C.J."/>
        </authorList>
    </citation>
    <scope>NUCLEOTIDE SEQUENCE</scope>
    <source>
        <strain evidence="2">Niue_2</strain>
        <tissue evidence="2">Leaf</tissue>
    </source>
</reference>
<evidence type="ECO:0000256" key="1">
    <source>
        <dbReference type="SAM" id="Phobius"/>
    </source>
</evidence>